<protein>
    <recommendedName>
        <fullName evidence="3 5">GDP-mannose 4,6-dehydratase</fullName>
        <ecNumber evidence="3 5">4.2.1.47</ecNumber>
    </recommendedName>
    <alternativeName>
        <fullName evidence="5">GDP-D-mannose dehydratase</fullName>
    </alternativeName>
</protein>
<comment type="caution">
    <text evidence="7">The sequence shown here is derived from an EMBL/GenBank/DDBJ whole genome shotgun (WGS) entry which is preliminary data.</text>
</comment>
<accession>A0ABR6ZF17</accession>
<dbReference type="EMBL" id="JACOFX010000016">
    <property type="protein sequence ID" value="MBC3910341.1"/>
    <property type="molecule type" value="Genomic_DNA"/>
</dbReference>
<keyword evidence="8" id="KW-1185">Reference proteome</keyword>
<comment type="cofactor">
    <cofactor evidence="1 5">
        <name>NADP(+)</name>
        <dbReference type="ChEBI" id="CHEBI:58349"/>
    </cofactor>
</comment>
<evidence type="ECO:0000313" key="7">
    <source>
        <dbReference type="EMBL" id="MBC3910341.1"/>
    </source>
</evidence>
<dbReference type="InterPro" id="IPR016040">
    <property type="entry name" value="NAD(P)-bd_dom"/>
</dbReference>
<dbReference type="GO" id="GO:0008446">
    <property type="term" value="F:GDP-mannose 4,6-dehydratase activity"/>
    <property type="evidence" value="ECO:0007669"/>
    <property type="project" value="UniProtKB-EC"/>
</dbReference>
<dbReference type="PANTHER" id="PTHR43715:SF1">
    <property type="entry name" value="GDP-MANNOSE 4,6 DEHYDRATASE"/>
    <property type="match status" value="1"/>
</dbReference>
<evidence type="ECO:0000256" key="5">
    <source>
        <dbReference type="HAMAP-Rule" id="MF_00955"/>
    </source>
</evidence>
<dbReference type="EC" id="4.2.1.47" evidence="3 5"/>
<dbReference type="SUPFAM" id="SSF51735">
    <property type="entry name" value="NAD(P)-binding Rossmann-fold domains"/>
    <property type="match status" value="1"/>
</dbReference>
<comment type="function">
    <text evidence="5">Catalyzes the conversion of GDP-D-mannose to GDP-4-dehydro-6-deoxy-D-mannose.</text>
</comment>
<dbReference type="Gene3D" id="3.40.50.720">
    <property type="entry name" value="NAD(P)-binding Rossmann-like Domain"/>
    <property type="match status" value="1"/>
</dbReference>
<evidence type="ECO:0000256" key="3">
    <source>
        <dbReference type="ARBA" id="ARBA00011989"/>
    </source>
</evidence>
<dbReference type="NCBIfam" id="TIGR01472">
    <property type="entry name" value="gmd"/>
    <property type="match status" value="1"/>
</dbReference>
<dbReference type="InterPro" id="IPR006368">
    <property type="entry name" value="GDP_Man_deHydtase"/>
</dbReference>
<reference evidence="7 8" key="1">
    <citation type="submission" date="2020-08" db="EMBL/GenBank/DDBJ databases">
        <title>Novel species isolated from subtropical streams in China.</title>
        <authorList>
            <person name="Lu H."/>
        </authorList>
    </citation>
    <scope>NUCLEOTIDE SEQUENCE [LARGE SCALE GENOMIC DNA]</scope>
    <source>
        <strain evidence="7 8">NL8W</strain>
    </source>
</reference>
<comment type="catalytic activity">
    <reaction evidence="5">
        <text>GDP-alpha-D-mannose = GDP-4-dehydro-alpha-D-rhamnose + H2O</text>
        <dbReference type="Rhea" id="RHEA:23820"/>
        <dbReference type="ChEBI" id="CHEBI:15377"/>
        <dbReference type="ChEBI" id="CHEBI:57527"/>
        <dbReference type="ChEBI" id="CHEBI:57964"/>
        <dbReference type="EC" id="4.2.1.47"/>
    </reaction>
</comment>
<evidence type="ECO:0000259" key="6">
    <source>
        <dbReference type="Pfam" id="PF16363"/>
    </source>
</evidence>
<dbReference type="InterPro" id="IPR036291">
    <property type="entry name" value="NAD(P)-bd_dom_sf"/>
</dbReference>
<dbReference type="CDD" id="cd05260">
    <property type="entry name" value="GDP_MD_SDR_e"/>
    <property type="match status" value="1"/>
</dbReference>
<evidence type="ECO:0000313" key="8">
    <source>
        <dbReference type="Proteomes" id="UP000646911"/>
    </source>
</evidence>
<proteinExistence type="inferred from homology"/>
<dbReference type="Proteomes" id="UP000646911">
    <property type="component" value="Unassembled WGS sequence"/>
</dbReference>
<dbReference type="Gene3D" id="3.90.25.10">
    <property type="entry name" value="UDP-galactose 4-epimerase, domain 1"/>
    <property type="match status" value="1"/>
</dbReference>
<dbReference type="Pfam" id="PF16363">
    <property type="entry name" value="GDP_Man_Dehyd"/>
    <property type="match status" value="1"/>
</dbReference>
<dbReference type="HAMAP" id="MF_00955">
    <property type="entry name" value="GDP_Man_dehydratase"/>
    <property type="match status" value="1"/>
</dbReference>
<organism evidence="7 8">
    <name type="scientific">Undibacterium umbellatum</name>
    <dbReference type="NCBI Taxonomy" id="2762300"/>
    <lineage>
        <taxon>Bacteria</taxon>
        <taxon>Pseudomonadati</taxon>
        <taxon>Pseudomonadota</taxon>
        <taxon>Betaproteobacteria</taxon>
        <taxon>Burkholderiales</taxon>
        <taxon>Oxalobacteraceae</taxon>
        <taxon>Undibacterium</taxon>
    </lineage>
</organism>
<sequence length="345" mass="38732">MSKKALITGITGQDGAYLAQLLLEKGYTVYGTYRRTSSVNFWRIEELGIDTHPALHLVEYDLTDLSASIRLLQTTGVTEVYNLAAQSFVGVSFEQPLTTTEITGIGALNLLEAIRIVNTEIRFYQASTSEMFGKVQAVPQIESTPFYPRSPYGVAKLYAHWMTINYRESYGIFGCSGILFNHESPLRGREFVTRKITDSVAKIKLGKLDVLELGNMDAKRDWGFAKEYVEGMWRMLQADKPDTFVLATNRTETVRDFVTMAFKAADIQLQWSGEGENETATCAKTGKLLVRVNPKFYRPAEVELLIGDPAKAKNVLGWEPKTTLEELCQMMVDADLRRNENGASF</sequence>
<evidence type="ECO:0000256" key="1">
    <source>
        <dbReference type="ARBA" id="ARBA00001937"/>
    </source>
</evidence>
<evidence type="ECO:0000256" key="4">
    <source>
        <dbReference type="ARBA" id="ARBA00023239"/>
    </source>
</evidence>
<feature type="domain" description="NAD(P)-binding" evidence="6">
    <location>
        <begin position="6"/>
        <end position="331"/>
    </location>
</feature>
<name>A0ABR6ZF17_9BURK</name>
<comment type="caution">
    <text evidence="5">Lacks conserved residue(s) required for the propagation of feature annotation.</text>
</comment>
<evidence type="ECO:0000256" key="2">
    <source>
        <dbReference type="ARBA" id="ARBA00009263"/>
    </source>
</evidence>
<keyword evidence="5" id="KW-0521">NADP</keyword>
<comment type="similarity">
    <text evidence="2 5">Belongs to the NAD(P)-dependent epimerase/dehydratase family. GDP-mannose 4,6-dehydratase subfamily.</text>
</comment>
<keyword evidence="4 5" id="KW-0456">Lyase</keyword>
<dbReference type="PANTHER" id="PTHR43715">
    <property type="entry name" value="GDP-MANNOSE 4,6-DEHYDRATASE"/>
    <property type="match status" value="1"/>
</dbReference>
<gene>
    <name evidence="5 7" type="primary">gmd</name>
    <name evidence="7" type="ORF">H8L47_22505</name>
</gene>
<dbReference type="RefSeq" id="WP_186955854.1">
    <property type="nucleotide sequence ID" value="NZ_JACOFX010000016.1"/>
</dbReference>